<dbReference type="InterPro" id="IPR006140">
    <property type="entry name" value="D-isomer_DH_NAD-bd"/>
</dbReference>
<dbReference type="SUPFAM" id="SSF51735">
    <property type="entry name" value="NAD(P)-binding Rossmann-fold domains"/>
    <property type="match status" value="1"/>
</dbReference>
<dbReference type="Proteomes" id="UP001056980">
    <property type="component" value="Chromosome"/>
</dbReference>
<feature type="domain" description="D-isomer specific 2-hydroxyacid dehydrogenase NAD-binding" evidence="1">
    <location>
        <begin position="3"/>
        <end position="41"/>
    </location>
</feature>
<dbReference type="InterPro" id="IPR036291">
    <property type="entry name" value="NAD(P)-bd_dom_sf"/>
</dbReference>
<dbReference type="KEGG" id="btay:LAJ60_02470"/>
<accession>A0A9Q8YZA9</accession>
<protein>
    <recommendedName>
        <fullName evidence="1">D-isomer specific 2-hydroxyacid dehydrogenase NAD-binding domain-containing protein</fullName>
    </recommendedName>
</protein>
<evidence type="ECO:0000313" key="2">
    <source>
        <dbReference type="EMBL" id="USP03736.1"/>
    </source>
</evidence>
<name>A0A9Q8YZA9_BARTA</name>
<evidence type="ECO:0000259" key="1">
    <source>
        <dbReference type="Pfam" id="PF02826"/>
    </source>
</evidence>
<reference evidence="2" key="1">
    <citation type="journal article" date="2022" name="Proc. Natl. Acad. Sci. U.S.A.">
        <title>Identification of the Bartonella autotransporter CFA as a protective antigen and hypervariable target of neutralizing antibodies in mice.</title>
        <authorList>
            <person name="Siewert L.K."/>
            <person name="Korotaev A."/>
            <person name="Sedzicki J."/>
            <person name="Fromm K."/>
            <person name="Pinschewer D.D."/>
            <person name="Dehio C."/>
        </authorList>
    </citation>
    <scope>NUCLEOTIDE SEQUENCE</scope>
    <source>
        <strain evidence="2">IBS296</strain>
    </source>
</reference>
<dbReference type="Pfam" id="PF02826">
    <property type="entry name" value="2-Hacid_dh_C"/>
    <property type="match status" value="1"/>
</dbReference>
<gene>
    <name evidence="2" type="ORF">LAJ60_02470</name>
</gene>
<organism evidence="2 3">
    <name type="scientific">Bartonella taylorii</name>
    <dbReference type="NCBI Taxonomy" id="33046"/>
    <lineage>
        <taxon>Bacteria</taxon>
        <taxon>Pseudomonadati</taxon>
        <taxon>Pseudomonadota</taxon>
        <taxon>Alphaproteobacteria</taxon>
        <taxon>Hyphomicrobiales</taxon>
        <taxon>Bartonellaceae</taxon>
        <taxon>Bartonella</taxon>
    </lineage>
</organism>
<proteinExistence type="predicted"/>
<dbReference type="Gene3D" id="3.40.50.720">
    <property type="entry name" value="NAD(P)-binding Rossmann-like Domain"/>
    <property type="match status" value="1"/>
</dbReference>
<evidence type="ECO:0000313" key="3">
    <source>
        <dbReference type="Proteomes" id="UP001056980"/>
    </source>
</evidence>
<dbReference type="AlphaFoldDB" id="A0A9Q8YZA9"/>
<sequence>MASLHYPLTKETMGMINPEFLKKMKKNAILVNTARGKILSSMRSLMFSLWSHQVAILLLKLGETMLSGCRQG</sequence>
<dbReference type="EMBL" id="CP083444">
    <property type="protein sequence ID" value="USP03736.1"/>
    <property type="molecule type" value="Genomic_DNA"/>
</dbReference>
<dbReference type="GO" id="GO:0051287">
    <property type="term" value="F:NAD binding"/>
    <property type="evidence" value="ECO:0007669"/>
    <property type="project" value="InterPro"/>
</dbReference>